<dbReference type="InterPro" id="IPR018146">
    <property type="entry name" value="Glyoxalase_1_CS"/>
</dbReference>
<dbReference type="GO" id="GO:0004493">
    <property type="term" value="F:methylmalonyl-CoA epimerase activity"/>
    <property type="evidence" value="ECO:0007669"/>
    <property type="project" value="UniProtKB-EC"/>
</dbReference>
<name>A0A6G8PXW8_9ACTN</name>
<evidence type="ECO:0000256" key="1">
    <source>
        <dbReference type="ARBA" id="ARBA00009308"/>
    </source>
</evidence>
<dbReference type="EC" id="5.1.99.1" evidence="4"/>
<keyword evidence="4" id="KW-0413">Isomerase</keyword>
<keyword evidence="5" id="KW-1185">Reference proteome</keyword>
<dbReference type="AlphaFoldDB" id="A0A6G8PXW8"/>
<dbReference type="InterPro" id="IPR017515">
    <property type="entry name" value="MeMalonyl-CoA_epimerase"/>
</dbReference>
<dbReference type="GO" id="GO:0046872">
    <property type="term" value="F:metal ion binding"/>
    <property type="evidence" value="ECO:0007669"/>
    <property type="project" value="UniProtKB-KW"/>
</dbReference>
<evidence type="ECO:0000313" key="4">
    <source>
        <dbReference type="EMBL" id="QIN79061.1"/>
    </source>
</evidence>
<dbReference type="CDD" id="cd07249">
    <property type="entry name" value="MMCE"/>
    <property type="match status" value="1"/>
</dbReference>
<dbReference type="GO" id="GO:0046491">
    <property type="term" value="P:L-methylmalonyl-CoA metabolic process"/>
    <property type="evidence" value="ECO:0007669"/>
    <property type="project" value="TreeGrafter"/>
</dbReference>
<dbReference type="Gene3D" id="3.10.180.10">
    <property type="entry name" value="2,3-Dihydroxybiphenyl 1,2-Dioxygenase, domain 1"/>
    <property type="match status" value="1"/>
</dbReference>
<protein>
    <submittedName>
        <fullName evidence="4">Methylmalonyl-CoA epimerase</fullName>
        <ecNumber evidence="4">5.1.99.1</ecNumber>
    </submittedName>
</protein>
<dbReference type="GO" id="GO:0004462">
    <property type="term" value="F:lactoylglutathione lyase activity"/>
    <property type="evidence" value="ECO:0007669"/>
    <property type="project" value="InterPro"/>
</dbReference>
<dbReference type="InterPro" id="IPR037523">
    <property type="entry name" value="VOC_core"/>
</dbReference>
<organism evidence="4 5">
    <name type="scientific">Rubrobacter marinus</name>
    <dbReference type="NCBI Taxonomy" id="2653852"/>
    <lineage>
        <taxon>Bacteria</taxon>
        <taxon>Bacillati</taxon>
        <taxon>Actinomycetota</taxon>
        <taxon>Rubrobacteria</taxon>
        <taxon>Rubrobacterales</taxon>
        <taxon>Rubrobacteraceae</taxon>
        <taxon>Rubrobacter</taxon>
    </lineage>
</organism>
<dbReference type="NCBIfam" id="TIGR03081">
    <property type="entry name" value="metmalonyl_epim"/>
    <property type="match status" value="1"/>
</dbReference>
<dbReference type="RefSeq" id="WP_166396721.1">
    <property type="nucleotide sequence ID" value="NZ_CP045121.1"/>
</dbReference>
<sequence length="137" mass="15323">MLEKIEHLGYAVENLEAAARFYEERFGVEVGEPEEVAEQGIRAMMFRVGESKIELLEPTREDSPVGKFLGKRGPGFHHVAFEVEDITSALRELKDSGVELIDEEPRVGAGGTRMAFVHPREAFGVLTELVERPNGKR</sequence>
<dbReference type="PROSITE" id="PS00935">
    <property type="entry name" value="GLYOXALASE_I_2"/>
    <property type="match status" value="1"/>
</dbReference>
<dbReference type="InterPro" id="IPR051785">
    <property type="entry name" value="MMCE/EMCE_epimerase"/>
</dbReference>
<evidence type="ECO:0000259" key="3">
    <source>
        <dbReference type="PROSITE" id="PS51819"/>
    </source>
</evidence>
<proteinExistence type="inferred from homology"/>
<dbReference type="InterPro" id="IPR029068">
    <property type="entry name" value="Glyas_Bleomycin-R_OHBP_Dase"/>
</dbReference>
<keyword evidence="2" id="KW-0479">Metal-binding</keyword>
<accession>A0A6G8PXW8</accession>
<dbReference type="SUPFAM" id="SSF54593">
    <property type="entry name" value="Glyoxalase/Bleomycin resistance protein/Dihydroxybiphenyl dioxygenase"/>
    <property type="match status" value="1"/>
</dbReference>
<dbReference type="PROSITE" id="PS51819">
    <property type="entry name" value="VOC"/>
    <property type="match status" value="1"/>
</dbReference>
<dbReference type="EMBL" id="CP045121">
    <property type="protein sequence ID" value="QIN79061.1"/>
    <property type="molecule type" value="Genomic_DNA"/>
</dbReference>
<reference evidence="4 5" key="1">
    <citation type="submission" date="2019-10" db="EMBL/GenBank/DDBJ databases">
        <title>Rubrobacter sp nov SCSIO 52915 isolated from a deep-sea sediment in the South China Sea.</title>
        <authorList>
            <person name="Chen R.W."/>
        </authorList>
    </citation>
    <scope>NUCLEOTIDE SEQUENCE [LARGE SCALE GENOMIC DNA]</scope>
    <source>
        <strain evidence="4 5">SCSIO 52915</strain>
    </source>
</reference>
<evidence type="ECO:0000313" key="5">
    <source>
        <dbReference type="Proteomes" id="UP000502706"/>
    </source>
</evidence>
<dbReference type="PANTHER" id="PTHR43048:SF3">
    <property type="entry name" value="METHYLMALONYL-COA EPIMERASE, MITOCHONDRIAL"/>
    <property type="match status" value="1"/>
</dbReference>
<comment type="similarity">
    <text evidence="1">Belongs to the methylmalonyl-CoA epimerase family.</text>
</comment>
<gene>
    <name evidence="4" type="primary">mce</name>
    <name evidence="4" type="ORF">GBA65_11615</name>
</gene>
<evidence type="ECO:0000256" key="2">
    <source>
        <dbReference type="ARBA" id="ARBA00022723"/>
    </source>
</evidence>
<dbReference type="PANTHER" id="PTHR43048">
    <property type="entry name" value="METHYLMALONYL-COA EPIMERASE"/>
    <property type="match status" value="1"/>
</dbReference>
<dbReference type="KEGG" id="rmar:GBA65_11615"/>
<dbReference type="Pfam" id="PF13669">
    <property type="entry name" value="Glyoxalase_4"/>
    <property type="match status" value="1"/>
</dbReference>
<feature type="domain" description="VOC" evidence="3">
    <location>
        <begin position="4"/>
        <end position="132"/>
    </location>
</feature>
<dbReference type="Proteomes" id="UP000502706">
    <property type="component" value="Chromosome"/>
</dbReference>